<protein>
    <submittedName>
        <fullName evidence="2">Uncharacterized protein</fullName>
    </submittedName>
</protein>
<dbReference type="RefSeq" id="WP_147100534.1">
    <property type="nucleotide sequence ID" value="NZ_VOOS01000003.1"/>
</dbReference>
<keyword evidence="1" id="KW-0472">Membrane</keyword>
<dbReference type="EMBL" id="VOOS01000003">
    <property type="protein sequence ID" value="TXB65472.1"/>
    <property type="molecule type" value="Genomic_DNA"/>
</dbReference>
<evidence type="ECO:0000313" key="3">
    <source>
        <dbReference type="Proteomes" id="UP000321721"/>
    </source>
</evidence>
<comment type="caution">
    <text evidence="2">The sequence shown here is derived from an EMBL/GenBank/DDBJ whole genome shotgun (WGS) entry which is preliminary data.</text>
</comment>
<keyword evidence="1" id="KW-1133">Transmembrane helix</keyword>
<gene>
    <name evidence="2" type="ORF">FRY74_08605</name>
</gene>
<organism evidence="2 3">
    <name type="scientific">Vicingus serpentipes</name>
    <dbReference type="NCBI Taxonomy" id="1926625"/>
    <lineage>
        <taxon>Bacteria</taxon>
        <taxon>Pseudomonadati</taxon>
        <taxon>Bacteroidota</taxon>
        <taxon>Flavobacteriia</taxon>
        <taxon>Flavobacteriales</taxon>
        <taxon>Vicingaceae</taxon>
        <taxon>Vicingus</taxon>
    </lineage>
</organism>
<feature type="transmembrane region" description="Helical" evidence="1">
    <location>
        <begin position="38"/>
        <end position="56"/>
    </location>
</feature>
<name>A0A5C6RVU0_9FLAO</name>
<accession>A0A5C6RVU0</accession>
<reference evidence="2 3" key="1">
    <citation type="submission" date="2019-08" db="EMBL/GenBank/DDBJ databases">
        <title>Genome of Vicingus serpentipes NCIMB 15042.</title>
        <authorList>
            <person name="Bowman J.P."/>
        </authorList>
    </citation>
    <scope>NUCLEOTIDE SEQUENCE [LARGE SCALE GENOMIC DNA]</scope>
    <source>
        <strain evidence="2 3">NCIMB 15042</strain>
    </source>
</reference>
<keyword evidence="1" id="KW-0812">Transmembrane</keyword>
<sequence length="137" mass="15981">MKQSKKQKEALNKELPYLSNTELISKKNKMMLALSLGYFFYIISFSTLPFAFNYYFSKGKLKHYKTTAFGAHDEDLYDADKLANNGLQQSTFTKVIFKHEDVIFTINIGKTKSSTYLYYTMDEGFFGWDIVKEAHFL</sequence>
<dbReference type="AlphaFoldDB" id="A0A5C6RVU0"/>
<dbReference type="Proteomes" id="UP000321721">
    <property type="component" value="Unassembled WGS sequence"/>
</dbReference>
<keyword evidence="3" id="KW-1185">Reference proteome</keyword>
<proteinExistence type="predicted"/>
<evidence type="ECO:0000313" key="2">
    <source>
        <dbReference type="EMBL" id="TXB65472.1"/>
    </source>
</evidence>
<evidence type="ECO:0000256" key="1">
    <source>
        <dbReference type="SAM" id="Phobius"/>
    </source>
</evidence>